<proteinExistence type="predicted"/>
<evidence type="ECO:0000313" key="3">
    <source>
        <dbReference type="Proteomes" id="UP000005413"/>
    </source>
</evidence>
<dbReference type="Proteomes" id="UP000005413">
    <property type="component" value="Unassembled WGS sequence"/>
</dbReference>
<organism evidence="2 3">
    <name type="scientific">Staphylococcus simiae CCM 7213 = CCUG 51256</name>
    <dbReference type="NCBI Taxonomy" id="911238"/>
    <lineage>
        <taxon>Bacteria</taxon>
        <taxon>Bacillati</taxon>
        <taxon>Bacillota</taxon>
        <taxon>Bacilli</taxon>
        <taxon>Bacillales</taxon>
        <taxon>Staphylococcaceae</taxon>
        <taxon>Staphylococcus</taxon>
    </lineage>
</organism>
<dbReference type="EMBL" id="AEUN01000475">
    <property type="protein sequence ID" value="EHJ07423.1"/>
    <property type="molecule type" value="Genomic_DNA"/>
</dbReference>
<keyword evidence="1" id="KW-0472">Membrane</keyword>
<dbReference type="RefSeq" id="WP_002464596.1">
    <property type="nucleotide sequence ID" value="NZ_AEUN01000475.1"/>
</dbReference>
<sequence>MITTIILTLCVFASWLLIPHKITRYILGCLSILALLLMVIGVTANMTHHWGMKKQLVTSNKKEIFSAGPKGSPTNILIANEIGKKTNNYIMIYRDHKTDSKAQVHFKPQMDKDKIADSIKHQTVYQLKHTNKATIQTKKEIWVWKSNFYKVLLGFGQNNQELIKSTTTLTIPKDTWVVLNAEQSKKMQRLQDKHKKPDTQQNNAKTMQHLMVEYKKQHPNASANEINKYMEHQKEVIATKQIKKELSN</sequence>
<keyword evidence="1" id="KW-0812">Transmembrane</keyword>
<dbReference type="AlphaFoldDB" id="G5JK93"/>
<protein>
    <recommendedName>
        <fullName evidence="4">DUF4811 domain-containing protein</fullName>
    </recommendedName>
</protein>
<gene>
    <name evidence="2" type="ORF">SS7213T_09524</name>
</gene>
<reference evidence="2 3" key="1">
    <citation type="journal article" date="2012" name="BMC Genomics">
        <title>Comparative genomic analysis of the genus Staphylococcus including Staphylococcus aureus and its newly described sister species Staphylococcus simiae.</title>
        <authorList>
            <person name="Suzuki H."/>
            <person name="Lefebure T."/>
            <person name="Pavinski Bitar P."/>
            <person name="Stanhope M.J."/>
        </authorList>
    </citation>
    <scope>NUCLEOTIDE SEQUENCE [LARGE SCALE GENOMIC DNA]</scope>
    <source>
        <strain evidence="2 3">CCM 7213</strain>
    </source>
</reference>
<accession>G5JK93</accession>
<evidence type="ECO:0008006" key="4">
    <source>
        <dbReference type="Google" id="ProtNLM"/>
    </source>
</evidence>
<feature type="transmembrane region" description="Helical" evidence="1">
    <location>
        <begin position="23"/>
        <end position="44"/>
    </location>
</feature>
<keyword evidence="3" id="KW-1185">Reference proteome</keyword>
<dbReference type="Pfam" id="PF16069">
    <property type="entry name" value="DUF4811"/>
    <property type="match status" value="1"/>
</dbReference>
<comment type="caution">
    <text evidence="2">The sequence shown here is derived from an EMBL/GenBank/DDBJ whole genome shotgun (WGS) entry which is preliminary data.</text>
</comment>
<keyword evidence="1" id="KW-1133">Transmembrane helix</keyword>
<dbReference type="InterPro" id="IPR032083">
    <property type="entry name" value="DUF4811"/>
</dbReference>
<dbReference type="PATRIC" id="fig|911238.3.peg.1659"/>
<name>G5JK93_9STAP</name>
<evidence type="ECO:0000313" key="2">
    <source>
        <dbReference type="EMBL" id="EHJ07423.1"/>
    </source>
</evidence>
<evidence type="ECO:0000256" key="1">
    <source>
        <dbReference type="SAM" id="Phobius"/>
    </source>
</evidence>
<dbReference type="OrthoDB" id="2300097at2"/>